<dbReference type="Pfam" id="PF07565">
    <property type="entry name" value="Band_3_cyto"/>
    <property type="match status" value="1"/>
</dbReference>
<name>A0A914CV60_9BILA</name>
<dbReference type="PANTHER" id="PTHR11453:SF36">
    <property type="entry name" value="ANION EXCHANGE PROTEIN"/>
    <property type="match status" value="1"/>
</dbReference>
<keyword evidence="2" id="KW-1185">Reference proteome</keyword>
<dbReference type="InterPro" id="IPR003020">
    <property type="entry name" value="HCO3_transpt_euk"/>
</dbReference>
<dbReference type="AlphaFoldDB" id="A0A914CV60"/>
<evidence type="ECO:0000313" key="2">
    <source>
        <dbReference type="Proteomes" id="UP000887540"/>
    </source>
</evidence>
<dbReference type="PANTHER" id="PTHR11453">
    <property type="entry name" value="ANION EXCHANGE PROTEIN"/>
    <property type="match status" value="1"/>
</dbReference>
<dbReference type="GO" id="GO:0008510">
    <property type="term" value="F:sodium:bicarbonate symporter activity"/>
    <property type="evidence" value="ECO:0007669"/>
    <property type="project" value="TreeGrafter"/>
</dbReference>
<feature type="domain" description="Band 3 cytoplasmic" evidence="1">
    <location>
        <begin position="57"/>
        <end position="135"/>
    </location>
</feature>
<dbReference type="GO" id="GO:0051453">
    <property type="term" value="P:regulation of intracellular pH"/>
    <property type="evidence" value="ECO:0007669"/>
    <property type="project" value="TreeGrafter"/>
</dbReference>
<evidence type="ECO:0000259" key="1">
    <source>
        <dbReference type="Pfam" id="PF07565"/>
    </source>
</evidence>
<dbReference type="GO" id="GO:0005886">
    <property type="term" value="C:plasma membrane"/>
    <property type="evidence" value="ECO:0007669"/>
    <property type="project" value="TreeGrafter"/>
</dbReference>
<proteinExistence type="predicted"/>
<dbReference type="GO" id="GO:0008509">
    <property type="term" value="F:monoatomic anion transmembrane transporter activity"/>
    <property type="evidence" value="ECO:0007669"/>
    <property type="project" value="InterPro"/>
</dbReference>
<dbReference type="Gene3D" id="3.40.930.10">
    <property type="entry name" value="Mannitol-specific EII, Chain A"/>
    <property type="match status" value="1"/>
</dbReference>
<reference evidence="3" key="1">
    <citation type="submission" date="2022-11" db="UniProtKB">
        <authorList>
            <consortium name="WormBaseParasite"/>
        </authorList>
    </citation>
    <scope>IDENTIFICATION</scope>
</reference>
<dbReference type="GO" id="GO:0005452">
    <property type="term" value="F:solute:inorganic anion antiporter activity"/>
    <property type="evidence" value="ECO:0007669"/>
    <property type="project" value="InterPro"/>
</dbReference>
<dbReference type="InterPro" id="IPR016152">
    <property type="entry name" value="PTrfase/Anion_transptr"/>
</dbReference>
<dbReference type="WBParaSite" id="ACRNAN_scaffold15066.g19468.t1">
    <property type="protein sequence ID" value="ACRNAN_scaffold15066.g19468.t1"/>
    <property type="gene ID" value="ACRNAN_scaffold15066.g19468"/>
</dbReference>
<sequence length="137" mass="15610">MSLTEPLPARPTTLKGNDLLSDALYVPQAITLGNQMETPIDNVKQVLDQETKDPSPLFTEMMYLSTELDEDQDQPSLFWEQTSRWIKYEQTVEGDGTRFSKPHITLLNVHSMLQLKNCIRRGVVLLDAETNSFVQLV</sequence>
<protein>
    <submittedName>
        <fullName evidence="3">Band 3 cytoplasmic domain-containing protein</fullName>
    </submittedName>
</protein>
<evidence type="ECO:0000313" key="3">
    <source>
        <dbReference type="WBParaSite" id="ACRNAN_scaffold15066.g19468.t1"/>
    </source>
</evidence>
<dbReference type="InterPro" id="IPR013769">
    <property type="entry name" value="Band3_cytoplasmic_dom"/>
</dbReference>
<dbReference type="SUPFAM" id="SSF55804">
    <property type="entry name" value="Phoshotransferase/anion transport protein"/>
    <property type="match status" value="1"/>
</dbReference>
<accession>A0A914CV60</accession>
<dbReference type="Proteomes" id="UP000887540">
    <property type="component" value="Unplaced"/>
</dbReference>
<organism evidence="2 3">
    <name type="scientific">Acrobeloides nanus</name>
    <dbReference type="NCBI Taxonomy" id="290746"/>
    <lineage>
        <taxon>Eukaryota</taxon>
        <taxon>Metazoa</taxon>
        <taxon>Ecdysozoa</taxon>
        <taxon>Nematoda</taxon>
        <taxon>Chromadorea</taxon>
        <taxon>Rhabditida</taxon>
        <taxon>Tylenchina</taxon>
        <taxon>Cephalobomorpha</taxon>
        <taxon>Cephaloboidea</taxon>
        <taxon>Cephalobidae</taxon>
        <taxon>Acrobeloides</taxon>
    </lineage>
</organism>